<evidence type="ECO:0000256" key="4">
    <source>
        <dbReference type="ARBA" id="ARBA00022801"/>
    </source>
</evidence>
<comment type="caution">
    <text evidence="7">The sequence shown here is derived from an EMBL/GenBank/DDBJ whole genome shotgun (WGS) entry which is preliminary data.</text>
</comment>
<evidence type="ECO:0000256" key="6">
    <source>
        <dbReference type="ARBA" id="ARBA00029466"/>
    </source>
</evidence>
<sequence>MIDVVGPEKRSQMMSGIRGKNTKPELTLRRHLHATGLRFRLHDPDVTGRPDLVFKSRGAVVFVHGCFWHRHEGCHWCTTPASNPEFWAAKFARNIARDLEVRNALNSSGWRVGTVWECGLRSPWLQTTLDEVAHWIRNGAGNFESDLVRPRSETERQQSAKLLPILGEERIYTQDK</sequence>
<protein>
    <submittedName>
        <fullName evidence="7">DNA mismatch endonuclease Vsr</fullName>
    </submittedName>
</protein>
<dbReference type="AlphaFoldDB" id="A0A7Y0B0V1"/>
<keyword evidence="4" id="KW-0378">Hydrolase</keyword>
<keyword evidence="8" id="KW-1185">Reference proteome</keyword>
<keyword evidence="2 7" id="KW-0255">Endonuclease</keyword>
<dbReference type="GO" id="GO:0004519">
    <property type="term" value="F:endonuclease activity"/>
    <property type="evidence" value="ECO:0007669"/>
    <property type="project" value="UniProtKB-KW"/>
</dbReference>
<evidence type="ECO:0000313" key="8">
    <source>
        <dbReference type="Proteomes" id="UP000541470"/>
    </source>
</evidence>
<reference evidence="7 8" key="1">
    <citation type="submission" date="2020-04" db="EMBL/GenBank/DDBJ databases">
        <title>Rhizobium sp. S-51 isolated from soil.</title>
        <authorList>
            <person name="Dahal R.H."/>
        </authorList>
    </citation>
    <scope>NUCLEOTIDE SEQUENCE [LARGE SCALE GENOMIC DNA]</scope>
    <source>
        <strain evidence="7 8">S-51</strain>
    </source>
</reference>
<keyword evidence="3" id="KW-0227">DNA damage</keyword>
<dbReference type="EMBL" id="JABBGK010000010">
    <property type="protein sequence ID" value="NML76937.1"/>
    <property type="molecule type" value="Genomic_DNA"/>
</dbReference>
<name>A0A7Y0B0V1_9HYPH</name>
<evidence type="ECO:0000256" key="5">
    <source>
        <dbReference type="ARBA" id="ARBA00023204"/>
    </source>
</evidence>
<evidence type="ECO:0000313" key="7">
    <source>
        <dbReference type="EMBL" id="NML76937.1"/>
    </source>
</evidence>
<keyword evidence="1" id="KW-0540">Nuclease</keyword>
<proteinExistence type="inferred from homology"/>
<organism evidence="7 8">
    <name type="scientific">Rhizobium terricola</name>
    <dbReference type="NCBI Taxonomy" id="2728849"/>
    <lineage>
        <taxon>Bacteria</taxon>
        <taxon>Pseudomonadati</taxon>
        <taxon>Pseudomonadota</taxon>
        <taxon>Alphaproteobacteria</taxon>
        <taxon>Hyphomicrobiales</taxon>
        <taxon>Rhizobiaceae</taxon>
        <taxon>Rhizobium/Agrobacterium group</taxon>
        <taxon>Rhizobium</taxon>
    </lineage>
</organism>
<comment type="similarity">
    <text evidence="6">Belongs to the Vsr family.</text>
</comment>
<accession>A0A7Y0B0V1</accession>
<dbReference type="GO" id="GO:0006298">
    <property type="term" value="P:mismatch repair"/>
    <property type="evidence" value="ECO:0007669"/>
    <property type="project" value="InterPro"/>
</dbReference>
<dbReference type="InterPro" id="IPR011335">
    <property type="entry name" value="Restrct_endonuc-II-like"/>
</dbReference>
<dbReference type="Proteomes" id="UP000541470">
    <property type="component" value="Unassembled WGS sequence"/>
</dbReference>
<dbReference type="GO" id="GO:0016787">
    <property type="term" value="F:hydrolase activity"/>
    <property type="evidence" value="ECO:0007669"/>
    <property type="project" value="UniProtKB-KW"/>
</dbReference>
<keyword evidence="5" id="KW-0234">DNA repair</keyword>
<dbReference type="InterPro" id="IPR004603">
    <property type="entry name" value="DNA_mismatch_endonuc_vsr"/>
</dbReference>
<dbReference type="SUPFAM" id="SSF52980">
    <property type="entry name" value="Restriction endonuclease-like"/>
    <property type="match status" value="1"/>
</dbReference>
<gene>
    <name evidence="7" type="primary">vsr</name>
    <name evidence="7" type="ORF">HHL25_22605</name>
</gene>
<dbReference type="Gene3D" id="3.40.960.10">
    <property type="entry name" value="VSR Endonuclease"/>
    <property type="match status" value="1"/>
</dbReference>
<dbReference type="CDD" id="cd00221">
    <property type="entry name" value="Vsr"/>
    <property type="match status" value="1"/>
</dbReference>
<dbReference type="Pfam" id="PF03852">
    <property type="entry name" value="Vsr"/>
    <property type="match status" value="1"/>
</dbReference>
<dbReference type="NCBIfam" id="TIGR00632">
    <property type="entry name" value="vsr"/>
    <property type="match status" value="1"/>
</dbReference>
<evidence type="ECO:0000256" key="1">
    <source>
        <dbReference type="ARBA" id="ARBA00022722"/>
    </source>
</evidence>
<dbReference type="RefSeq" id="WP_169595508.1">
    <property type="nucleotide sequence ID" value="NZ_JABBGK010000010.1"/>
</dbReference>
<evidence type="ECO:0000256" key="2">
    <source>
        <dbReference type="ARBA" id="ARBA00022759"/>
    </source>
</evidence>
<evidence type="ECO:0000256" key="3">
    <source>
        <dbReference type="ARBA" id="ARBA00022763"/>
    </source>
</evidence>